<dbReference type="Proteomes" id="UP000683246">
    <property type="component" value="Chromosome"/>
</dbReference>
<dbReference type="InterPro" id="IPR051393">
    <property type="entry name" value="ABC_transporter_permease"/>
</dbReference>
<evidence type="ECO:0000259" key="8">
    <source>
        <dbReference type="PROSITE" id="PS50928"/>
    </source>
</evidence>
<evidence type="ECO:0000313" key="9">
    <source>
        <dbReference type="EMBL" id="QUI21599.1"/>
    </source>
</evidence>
<keyword evidence="2 7" id="KW-0813">Transport</keyword>
<dbReference type="PANTHER" id="PTHR30193:SF44">
    <property type="entry name" value="LACTOSE TRANSPORT SYSTEM PERMEASE PROTEIN LACF"/>
    <property type="match status" value="1"/>
</dbReference>
<dbReference type="SUPFAM" id="SSF161098">
    <property type="entry name" value="MetI-like"/>
    <property type="match status" value="1"/>
</dbReference>
<dbReference type="CDD" id="cd06261">
    <property type="entry name" value="TM_PBP2"/>
    <property type="match status" value="1"/>
</dbReference>
<dbReference type="KEGG" id="vpy:HZI73_04515"/>
<keyword evidence="10" id="KW-1185">Reference proteome</keyword>
<evidence type="ECO:0000313" key="10">
    <source>
        <dbReference type="Proteomes" id="UP000683246"/>
    </source>
</evidence>
<feature type="transmembrane region" description="Helical" evidence="7">
    <location>
        <begin position="224"/>
        <end position="246"/>
    </location>
</feature>
<dbReference type="GO" id="GO:0055085">
    <property type="term" value="P:transmembrane transport"/>
    <property type="evidence" value="ECO:0007669"/>
    <property type="project" value="InterPro"/>
</dbReference>
<keyword evidence="3" id="KW-1003">Cell membrane</keyword>
<dbReference type="EMBL" id="CP058649">
    <property type="protein sequence ID" value="QUI21599.1"/>
    <property type="molecule type" value="Genomic_DNA"/>
</dbReference>
<evidence type="ECO:0000256" key="2">
    <source>
        <dbReference type="ARBA" id="ARBA00022448"/>
    </source>
</evidence>
<dbReference type="RefSeq" id="WP_212697069.1">
    <property type="nucleotide sequence ID" value="NZ_CP058649.1"/>
</dbReference>
<dbReference type="InterPro" id="IPR000515">
    <property type="entry name" value="MetI-like"/>
</dbReference>
<feature type="transmembrane region" description="Helical" evidence="7">
    <location>
        <begin position="176"/>
        <end position="203"/>
    </location>
</feature>
<dbReference type="GO" id="GO:0005886">
    <property type="term" value="C:plasma membrane"/>
    <property type="evidence" value="ECO:0007669"/>
    <property type="project" value="UniProtKB-SubCell"/>
</dbReference>
<evidence type="ECO:0000256" key="4">
    <source>
        <dbReference type="ARBA" id="ARBA00022692"/>
    </source>
</evidence>
<dbReference type="Pfam" id="PF00528">
    <property type="entry name" value="BPD_transp_1"/>
    <property type="match status" value="1"/>
</dbReference>
<feature type="transmembrane region" description="Helical" evidence="7">
    <location>
        <begin position="128"/>
        <end position="148"/>
    </location>
</feature>
<evidence type="ECO:0000256" key="7">
    <source>
        <dbReference type="RuleBase" id="RU363032"/>
    </source>
</evidence>
<evidence type="ECO:0000256" key="1">
    <source>
        <dbReference type="ARBA" id="ARBA00004651"/>
    </source>
</evidence>
<comment type="subcellular location">
    <subcellularLocation>
        <location evidence="1 7">Cell membrane</location>
        <topology evidence="1 7">Multi-pass membrane protein</topology>
    </subcellularLocation>
</comment>
<keyword evidence="5 7" id="KW-1133">Transmembrane helix</keyword>
<name>A0A8J8SFR3_9FIRM</name>
<feature type="domain" description="ABC transmembrane type-1" evidence="8">
    <location>
        <begin position="88"/>
        <end position="306"/>
    </location>
</feature>
<comment type="similarity">
    <text evidence="7">Belongs to the binding-protein-dependent transport system permease family.</text>
</comment>
<evidence type="ECO:0000256" key="3">
    <source>
        <dbReference type="ARBA" id="ARBA00022475"/>
    </source>
</evidence>
<feature type="transmembrane region" description="Helical" evidence="7">
    <location>
        <begin position="291"/>
        <end position="310"/>
    </location>
</feature>
<organism evidence="9 10">
    <name type="scientific">Vallitalea pronyensis</name>
    <dbReference type="NCBI Taxonomy" id="1348613"/>
    <lineage>
        <taxon>Bacteria</taxon>
        <taxon>Bacillati</taxon>
        <taxon>Bacillota</taxon>
        <taxon>Clostridia</taxon>
        <taxon>Lachnospirales</taxon>
        <taxon>Vallitaleaceae</taxon>
        <taxon>Vallitalea</taxon>
    </lineage>
</organism>
<gene>
    <name evidence="9" type="ORF">HZI73_04515</name>
</gene>
<accession>A0A8J8SFR3</accession>
<dbReference type="InterPro" id="IPR035906">
    <property type="entry name" value="MetI-like_sf"/>
</dbReference>
<keyword evidence="6 7" id="KW-0472">Membrane</keyword>
<sequence length="320" mass="36484">MKRMKSAHHDVQTINKKSFLKTIKKNKILLLMCLPAILFFLVFAYLPMPGLYIAFIRFNYAKGIFASEFVGLENFRFLMISGKLWDLTKNTILYNVAFILIGSILQIAVAVLLNEISNKLFKKFSQTIMFLPHFISFVLVGLFAYNILSYEFGLLNNFLRAVGLDPVKAYSSPESWPFIIVLTHIWKTTGYGSIIYFATIMGIDPQIIEASKIDGANVFQKIRYIILPSIKPTFVILLLFSIGSILRGNFQLFYNMVGASNSMLFETTDIIETFVFRALINNFNFSLGSAVSLYQSVFGFALIMISNWIVKKIEPDYALF</sequence>
<protein>
    <submittedName>
        <fullName evidence="9">Sugar ABC transporter permease</fullName>
    </submittedName>
</protein>
<feature type="transmembrane region" description="Helical" evidence="7">
    <location>
        <begin position="28"/>
        <end position="48"/>
    </location>
</feature>
<keyword evidence="4 7" id="KW-0812">Transmembrane</keyword>
<dbReference type="AlphaFoldDB" id="A0A8J8SFR3"/>
<dbReference type="PANTHER" id="PTHR30193">
    <property type="entry name" value="ABC TRANSPORTER PERMEASE PROTEIN"/>
    <property type="match status" value="1"/>
</dbReference>
<feature type="transmembrane region" description="Helical" evidence="7">
    <location>
        <begin position="92"/>
        <end position="116"/>
    </location>
</feature>
<dbReference type="Gene3D" id="1.10.3720.10">
    <property type="entry name" value="MetI-like"/>
    <property type="match status" value="1"/>
</dbReference>
<dbReference type="PROSITE" id="PS50928">
    <property type="entry name" value="ABC_TM1"/>
    <property type="match status" value="1"/>
</dbReference>
<proteinExistence type="inferred from homology"/>
<evidence type="ECO:0000256" key="6">
    <source>
        <dbReference type="ARBA" id="ARBA00023136"/>
    </source>
</evidence>
<reference evidence="9" key="1">
    <citation type="submission" date="2020-07" db="EMBL/GenBank/DDBJ databases">
        <title>Vallitalea pronyensis genome.</title>
        <authorList>
            <person name="Postec A."/>
        </authorList>
    </citation>
    <scope>NUCLEOTIDE SEQUENCE</scope>
    <source>
        <strain evidence="9">FatNI3</strain>
    </source>
</reference>
<evidence type="ECO:0000256" key="5">
    <source>
        <dbReference type="ARBA" id="ARBA00022989"/>
    </source>
</evidence>